<evidence type="ECO:0000313" key="3">
    <source>
        <dbReference type="Proteomes" id="UP001408356"/>
    </source>
</evidence>
<organism evidence="2 3">
    <name type="scientific">Seiridium unicorne</name>
    <dbReference type="NCBI Taxonomy" id="138068"/>
    <lineage>
        <taxon>Eukaryota</taxon>
        <taxon>Fungi</taxon>
        <taxon>Dikarya</taxon>
        <taxon>Ascomycota</taxon>
        <taxon>Pezizomycotina</taxon>
        <taxon>Sordariomycetes</taxon>
        <taxon>Xylariomycetidae</taxon>
        <taxon>Amphisphaeriales</taxon>
        <taxon>Sporocadaceae</taxon>
        <taxon>Seiridium</taxon>
    </lineage>
</organism>
<dbReference type="EMBL" id="JARVKF010000101">
    <property type="protein sequence ID" value="KAK9422955.1"/>
    <property type="molecule type" value="Genomic_DNA"/>
</dbReference>
<reference evidence="2 3" key="1">
    <citation type="journal article" date="2024" name="J. Plant Pathol.">
        <title>Sequence and assembly of the genome of Seiridium unicorne, isolate CBS 538.82, causal agent of cypress canker disease.</title>
        <authorList>
            <person name="Scali E."/>
            <person name="Rocca G.D."/>
            <person name="Danti R."/>
            <person name="Garbelotto M."/>
            <person name="Barberini S."/>
            <person name="Baroncelli R."/>
            <person name="Emiliani G."/>
        </authorList>
    </citation>
    <scope>NUCLEOTIDE SEQUENCE [LARGE SCALE GENOMIC DNA]</scope>
    <source>
        <strain evidence="2 3">BM-138-508</strain>
    </source>
</reference>
<feature type="region of interest" description="Disordered" evidence="1">
    <location>
        <begin position="724"/>
        <end position="749"/>
    </location>
</feature>
<accession>A0ABR2V901</accession>
<keyword evidence="3" id="KW-1185">Reference proteome</keyword>
<evidence type="ECO:0000313" key="2">
    <source>
        <dbReference type="EMBL" id="KAK9422955.1"/>
    </source>
</evidence>
<evidence type="ECO:0000256" key="1">
    <source>
        <dbReference type="SAM" id="MobiDB-lite"/>
    </source>
</evidence>
<name>A0ABR2V901_9PEZI</name>
<dbReference type="GO" id="GO:0004386">
    <property type="term" value="F:helicase activity"/>
    <property type="evidence" value="ECO:0007669"/>
    <property type="project" value="UniProtKB-KW"/>
</dbReference>
<sequence length="749" mass="83293">MELSDSWKSEETTLRSEVARNGVTVTYVQGPYGSGKSTTMLLELSRRFLEIYGDGGIMYVYPGGERNGSGILGDRALFEQFSEVTKLSGGDILKPVGAGGKHLELYSYRLFTEAWENERAKERNTFGKPAIVFWDLEILPTHLGEIAMGGLVHSAILASGHSPQRVAIFILAGHLSKRTLEVFQRRLGKPTYIKFDQKRPNVQWRIQEDEEGSAKWLPKQALGTDAAKCVARVGLPGPYSNQVRKQPDCQAIEAETNESVHALWEEGLKGIRKLQGLDSTDRPQYVTVAHDVSWSTHLKGLTMLYSPKHVGDLLLDRKNCQLLAKERVLTRSELDRLHSWASKSVAVFGQTVEIIAPYSREEMESFPDNPDSFGSAWTVICCLRSYGSMSYGMGGTSLIFPSGVLLVGKNGYVQRKYLLSLDVFSGICSNWNSAMLLALAREKVKADQSDTIVPRILSTMAALLEGDSVSSFFEIDQDWFWPVGQERQAACDGPATYHAYAGSLWLSTGILCKIADTPMHDIMCLEGHITVHSGRAKVPESGALFACREIKLETDQLRSWSRTPRLTREEFSEMNLALAQAFLFQLLFFGPRPDDLSEEGGDDDRIVEVLHCHSGRPVRVRGAKLVIELWRVWNANPLGFYAFYSGPLRLDEDGVPTTDEVTYVSTAALYSMAEAQNQRWPDMAEATAKKLEGLAIAPSDLARAPPELAHAPMPSVPLLFSSDSSVFGPPRDRFQDRYSSNQDRRCPSN</sequence>
<comment type="caution">
    <text evidence="2">The sequence shown here is derived from an EMBL/GenBank/DDBJ whole genome shotgun (WGS) entry which is preliminary data.</text>
</comment>
<keyword evidence="2" id="KW-0547">Nucleotide-binding</keyword>
<dbReference type="GO" id="GO:0005524">
    <property type="term" value="F:ATP binding"/>
    <property type="evidence" value="ECO:0007669"/>
    <property type="project" value="UniProtKB-KW"/>
</dbReference>
<keyword evidence="2" id="KW-0378">Hydrolase</keyword>
<dbReference type="Proteomes" id="UP001408356">
    <property type="component" value="Unassembled WGS sequence"/>
</dbReference>
<keyword evidence="2" id="KW-0347">Helicase</keyword>
<gene>
    <name evidence="2" type="ORF">SUNI508_04622</name>
</gene>
<proteinExistence type="predicted"/>
<feature type="compositionally biased region" description="Basic and acidic residues" evidence="1">
    <location>
        <begin position="730"/>
        <end position="749"/>
    </location>
</feature>
<keyword evidence="2" id="KW-0067">ATP-binding</keyword>
<protein>
    <submittedName>
        <fullName evidence="2">Helicase ATP-binding domain-containing protein</fullName>
    </submittedName>
</protein>